<name>A0A1T4TBN5_9HYPH</name>
<feature type="transmembrane region" description="Helical" evidence="1">
    <location>
        <begin position="129"/>
        <end position="146"/>
    </location>
</feature>
<dbReference type="EMBL" id="FUWJ01000015">
    <property type="protein sequence ID" value="SKA37970.1"/>
    <property type="molecule type" value="Genomic_DNA"/>
</dbReference>
<keyword evidence="1" id="KW-1133">Transmembrane helix</keyword>
<organism evidence="3 4">
    <name type="scientific">Enhydrobacter aerosaccus</name>
    <dbReference type="NCBI Taxonomy" id="225324"/>
    <lineage>
        <taxon>Bacteria</taxon>
        <taxon>Pseudomonadati</taxon>
        <taxon>Pseudomonadota</taxon>
        <taxon>Alphaproteobacteria</taxon>
        <taxon>Hyphomicrobiales</taxon>
        <taxon>Enhydrobacter</taxon>
    </lineage>
</organism>
<dbReference type="InterPro" id="IPR000620">
    <property type="entry name" value="EamA_dom"/>
</dbReference>
<keyword evidence="1" id="KW-0812">Transmembrane</keyword>
<dbReference type="RefSeq" id="WP_085937728.1">
    <property type="nucleotide sequence ID" value="NZ_FUWJ01000015.1"/>
</dbReference>
<evidence type="ECO:0000313" key="4">
    <source>
        <dbReference type="Proteomes" id="UP000190092"/>
    </source>
</evidence>
<dbReference type="Gene3D" id="1.10.3730.20">
    <property type="match status" value="1"/>
</dbReference>
<dbReference type="PANTHER" id="PTHR22911">
    <property type="entry name" value="ACYL-MALONYL CONDENSING ENZYME-RELATED"/>
    <property type="match status" value="1"/>
</dbReference>
<evidence type="ECO:0000259" key="2">
    <source>
        <dbReference type="Pfam" id="PF00892"/>
    </source>
</evidence>
<dbReference type="STRING" id="225324.SAMN02745126_05989"/>
<feature type="transmembrane region" description="Helical" evidence="1">
    <location>
        <begin position="105"/>
        <end position="122"/>
    </location>
</feature>
<dbReference type="OrthoDB" id="9812899at2"/>
<feature type="transmembrane region" description="Helical" evidence="1">
    <location>
        <begin position="244"/>
        <end position="263"/>
    </location>
</feature>
<keyword evidence="1" id="KW-0472">Membrane</keyword>
<protein>
    <submittedName>
        <fullName evidence="3">Permease of the drug/metabolite transporter (DMT) superfamily</fullName>
    </submittedName>
</protein>
<reference evidence="4" key="1">
    <citation type="submission" date="2017-02" db="EMBL/GenBank/DDBJ databases">
        <authorList>
            <person name="Varghese N."/>
            <person name="Submissions S."/>
        </authorList>
    </citation>
    <scope>NUCLEOTIDE SEQUENCE [LARGE SCALE GENOMIC DNA]</scope>
    <source>
        <strain evidence="4">ATCC 27094</strain>
    </source>
</reference>
<dbReference type="Proteomes" id="UP000190092">
    <property type="component" value="Unassembled WGS sequence"/>
</dbReference>
<dbReference type="PANTHER" id="PTHR22911:SF103">
    <property type="entry name" value="BLR2811 PROTEIN"/>
    <property type="match status" value="1"/>
</dbReference>
<feature type="transmembrane region" description="Helical" evidence="1">
    <location>
        <begin position="45"/>
        <end position="67"/>
    </location>
</feature>
<dbReference type="InterPro" id="IPR037185">
    <property type="entry name" value="EmrE-like"/>
</dbReference>
<feature type="transmembrane region" description="Helical" evidence="1">
    <location>
        <begin position="269"/>
        <end position="288"/>
    </location>
</feature>
<feature type="transmembrane region" description="Helical" evidence="1">
    <location>
        <begin position="79"/>
        <end position="99"/>
    </location>
</feature>
<dbReference type="SUPFAM" id="SSF103481">
    <property type="entry name" value="Multidrug resistance efflux transporter EmrE"/>
    <property type="match status" value="2"/>
</dbReference>
<evidence type="ECO:0000256" key="1">
    <source>
        <dbReference type="SAM" id="Phobius"/>
    </source>
</evidence>
<feature type="transmembrane region" description="Helical" evidence="1">
    <location>
        <begin position="12"/>
        <end position="33"/>
    </location>
</feature>
<feature type="domain" description="EamA" evidence="2">
    <location>
        <begin position="14"/>
        <end position="146"/>
    </location>
</feature>
<proteinExistence type="predicted"/>
<dbReference type="Pfam" id="PF00892">
    <property type="entry name" value="EamA"/>
    <property type="match status" value="2"/>
</dbReference>
<feature type="domain" description="EamA" evidence="2">
    <location>
        <begin position="156"/>
        <end position="281"/>
    </location>
</feature>
<gene>
    <name evidence="3" type="ORF">SAMN02745126_05989</name>
</gene>
<sequence>MNSPAAPTGQRILAGILFMCAAGMLFPVMSGFAKFLGADYNSLQISWARAFGHIVFMLMFFVPRFGVRMLRTRRPGTQLARSALLFASNASSFLALVFIPLAKSASITNMAPLLVLPLAWAMLGERTSVRGLTAVIVGFVGVLIVIQPGSELFHWASVLPLLSAACYALYQVLTRRIAGIESPETSAIYSSVVGGFGMFLVLPFVWKTPHTVRDIFFFCSLGVLGGMGHYFVARALAYAPANIVAPFQYMQLIGSVIVGYLFFGDFPNLWGWIGAAIIVAAGLYTGWLQTRK</sequence>
<feature type="transmembrane region" description="Helical" evidence="1">
    <location>
        <begin position="185"/>
        <end position="206"/>
    </location>
</feature>
<keyword evidence="4" id="KW-1185">Reference proteome</keyword>
<dbReference type="GO" id="GO:0016020">
    <property type="term" value="C:membrane"/>
    <property type="evidence" value="ECO:0007669"/>
    <property type="project" value="InterPro"/>
</dbReference>
<feature type="transmembrane region" description="Helical" evidence="1">
    <location>
        <begin position="152"/>
        <end position="173"/>
    </location>
</feature>
<dbReference type="AlphaFoldDB" id="A0A1T4TBN5"/>
<feature type="transmembrane region" description="Helical" evidence="1">
    <location>
        <begin position="212"/>
        <end position="232"/>
    </location>
</feature>
<accession>A0A1T4TBN5</accession>
<evidence type="ECO:0000313" key="3">
    <source>
        <dbReference type="EMBL" id="SKA37970.1"/>
    </source>
</evidence>